<dbReference type="PANTHER" id="PTHR10460">
    <property type="entry name" value="ABL INTERACTOR FAMILY MEMBER"/>
    <property type="match status" value="1"/>
</dbReference>
<evidence type="ECO:0000256" key="3">
    <source>
        <dbReference type="SAM" id="MobiDB-lite"/>
    </source>
</evidence>
<evidence type="ECO:0000313" key="5">
    <source>
        <dbReference type="Proteomes" id="UP001497512"/>
    </source>
</evidence>
<dbReference type="PANTHER" id="PTHR10460:SF0">
    <property type="entry name" value="ABELSON INTERACTING PROTEIN, ISOFORM D"/>
    <property type="match status" value="1"/>
</dbReference>
<proteinExistence type="inferred from homology"/>
<accession>A0ABP0V0A9</accession>
<name>A0ABP0V0A9_9BRYO</name>
<comment type="function">
    <text evidence="2">Involved in regulation of actin and microtubule organization. Part of a WAVE complex that activates the Arp2/3 complex.</text>
</comment>
<organism evidence="4 5">
    <name type="scientific">Sphagnum troendelagicum</name>
    <dbReference type="NCBI Taxonomy" id="128251"/>
    <lineage>
        <taxon>Eukaryota</taxon>
        <taxon>Viridiplantae</taxon>
        <taxon>Streptophyta</taxon>
        <taxon>Embryophyta</taxon>
        <taxon>Bryophyta</taxon>
        <taxon>Sphagnophytina</taxon>
        <taxon>Sphagnopsida</taxon>
        <taxon>Sphagnales</taxon>
        <taxon>Sphagnaceae</taxon>
        <taxon>Sphagnum</taxon>
    </lineage>
</organism>
<sequence length="206" mass="23089">MSMMSMALRNPQATSTSSSRPPGKDEDGEDSSSSSLAHDEAGMENSCTFLMALQELQSLRPQLYSAAEHCESSYLYNHQKKVVLDHLKNYSMKALVNVVDYLSTVAYKLDELLVQQTTHVSAADLQTAALAQRFHSCQEHCDREGLKQQTMAKTMPVTSRHYALPDHANPIADLAGKHAGHYCTMLRESFDFQTSQPHKLRNFHNQ</sequence>
<reference evidence="4" key="1">
    <citation type="submission" date="2024-02" db="EMBL/GenBank/DDBJ databases">
        <authorList>
            <consortium name="ELIXIR-Norway"/>
            <consortium name="Elixir Norway"/>
        </authorList>
    </citation>
    <scope>NUCLEOTIDE SEQUENCE</scope>
</reference>
<keyword evidence="5" id="KW-1185">Reference proteome</keyword>
<evidence type="ECO:0000256" key="1">
    <source>
        <dbReference type="ARBA" id="ARBA00010020"/>
    </source>
</evidence>
<protein>
    <recommendedName>
        <fullName evidence="6">Protein ABIL1</fullName>
    </recommendedName>
</protein>
<evidence type="ECO:0008006" key="6">
    <source>
        <dbReference type="Google" id="ProtNLM"/>
    </source>
</evidence>
<feature type="compositionally biased region" description="Polar residues" evidence="3">
    <location>
        <begin position="11"/>
        <end position="20"/>
    </location>
</feature>
<evidence type="ECO:0000256" key="2">
    <source>
        <dbReference type="ARBA" id="ARBA00025223"/>
    </source>
</evidence>
<evidence type="ECO:0000313" key="4">
    <source>
        <dbReference type="EMBL" id="CAK9234516.1"/>
    </source>
</evidence>
<gene>
    <name evidence="4" type="ORF">CSSPTR1EN2_LOCUS22256</name>
</gene>
<dbReference type="EMBL" id="OZ019900">
    <property type="protein sequence ID" value="CAK9234516.1"/>
    <property type="molecule type" value="Genomic_DNA"/>
</dbReference>
<comment type="similarity">
    <text evidence="1">Belongs to the ABI family.</text>
</comment>
<dbReference type="Proteomes" id="UP001497512">
    <property type="component" value="Chromosome 8"/>
</dbReference>
<dbReference type="InterPro" id="IPR028457">
    <property type="entry name" value="ABI"/>
</dbReference>
<dbReference type="Gene3D" id="6.10.140.1620">
    <property type="match status" value="1"/>
</dbReference>
<feature type="region of interest" description="Disordered" evidence="3">
    <location>
        <begin position="1"/>
        <end position="38"/>
    </location>
</feature>